<proteinExistence type="predicted"/>
<name>A0ABU6XWH9_9FABA</name>
<gene>
    <name evidence="2" type="ORF">PIB30_101717</name>
</gene>
<reference evidence="2 3" key="1">
    <citation type="journal article" date="2023" name="Plants (Basel)">
        <title>Bridging the Gap: Combining Genomics and Transcriptomics Approaches to Understand Stylosanthes scabra, an Orphan Legume from the Brazilian Caatinga.</title>
        <authorList>
            <person name="Ferreira-Neto J.R.C."/>
            <person name="da Silva M.D."/>
            <person name="Binneck E."/>
            <person name="de Melo N.F."/>
            <person name="da Silva R.H."/>
            <person name="de Melo A.L.T.M."/>
            <person name="Pandolfi V."/>
            <person name="Bustamante F.O."/>
            <person name="Brasileiro-Vidal A.C."/>
            <person name="Benko-Iseppon A.M."/>
        </authorList>
    </citation>
    <scope>NUCLEOTIDE SEQUENCE [LARGE SCALE GENOMIC DNA]</scope>
    <source>
        <tissue evidence="2">Leaves</tissue>
    </source>
</reference>
<dbReference type="EMBL" id="JASCZI010214464">
    <property type="protein sequence ID" value="MED6202072.1"/>
    <property type="molecule type" value="Genomic_DNA"/>
</dbReference>
<feature type="region of interest" description="Disordered" evidence="1">
    <location>
        <begin position="1"/>
        <end position="32"/>
    </location>
</feature>
<evidence type="ECO:0000313" key="3">
    <source>
        <dbReference type="Proteomes" id="UP001341840"/>
    </source>
</evidence>
<feature type="non-terminal residue" evidence="2">
    <location>
        <position position="172"/>
    </location>
</feature>
<accession>A0ABU6XWH9</accession>
<evidence type="ECO:0000256" key="1">
    <source>
        <dbReference type="SAM" id="MobiDB-lite"/>
    </source>
</evidence>
<keyword evidence="3" id="KW-1185">Reference proteome</keyword>
<sequence>MQERQDQFPLSSFEREAPQDEEEILEQEGSQKVNSKAILRATTIDEFLKEHGIDVELEGLTHDGQSIELNADERDTLALDKDYSQHVMADIIDDEGDKRKKKKTRGNTTCNDMYARTMEQREETKFILPANTQKWVVQSVQDAWKHFKGKIKHKHFIPYENVKNMVKNRPRQ</sequence>
<dbReference type="Proteomes" id="UP001341840">
    <property type="component" value="Unassembled WGS sequence"/>
</dbReference>
<evidence type="ECO:0000313" key="2">
    <source>
        <dbReference type="EMBL" id="MED6202072.1"/>
    </source>
</evidence>
<comment type="caution">
    <text evidence="2">The sequence shown here is derived from an EMBL/GenBank/DDBJ whole genome shotgun (WGS) entry which is preliminary data.</text>
</comment>
<protein>
    <submittedName>
        <fullName evidence="2">Uncharacterized protein</fullName>
    </submittedName>
</protein>
<organism evidence="2 3">
    <name type="scientific">Stylosanthes scabra</name>
    <dbReference type="NCBI Taxonomy" id="79078"/>
    <lineage>
        <taxon>Eukaryota</taxon>
        <taxon>Viridiplantae</taxon>
        <taxon>Streptophyta</taxon>
        <taxon>Embryophyta</taxon>
        <taxon>Tracheophyta</taxon>
        <taxon>Spermatophyta</taxon>
        <taxon>Magnoliopsida</taxon>
        <taxon>eudicotyledons</taxon>
        <taxon>Gunneridae</taxon>
        <taxon>Pentapetalae</taxon>
        <taxon>rosids</taxon>
        <taxon>fabids</taxon>
        <taxon>Fabales</taxon>
        <taxon>Fabaceae</taxon>
        <taxon>Papilionoideae</taxon>
        <taxon>50 kb inversion clade</taxon>
        <taxon>dalbergioids sensu lato</taxon>
        <taxon>Dalbergieae</taxon>
        <taxon>Pterocarpus clade</taxon>
        <taxon>Stylosanthes</taxon>
    </lineage>
</organism>